<proteinExistence type="predicted"/>
<gene>
    <name evidence="4" type="ORF">MERR_LOCUS29549</name>
</gene>
<keyword evidence="5" id="KW-1185">Reference proteome</keyword>
<feature type="region of interest" description="Disordered" evidence="2">
    <location>
        <begin position="364"/>
        <end position="384"/>
    </location>
</feature>
<evidence type="ECO:0000313" key="5">
    <source>
        <dbReference type="Proteomes" id="UP000467841"/>
    </source>
</evidence>
<dbReference type="Gene3D" id="3.10.10.10">
    <property type="entry name" value="HIV Type 1 Reverse Transcriptase, subunit A, domain 1"/>
    <property type="match status" value="1"/>
</dbReference>
<dbReference type="OrthoDB" id="1113481at2759"/>
<feature type="domain" description="CCHC-type" evidence="3">
    <location>
        <begin position="395"/>
        <end position="408"/>
    </location>
</feature>
<dbReference type="EMBL" id="CACVBM020001266">
    <property type="protein sequence ID" value="CAA7042314.1"/>
    <property type="molecule type" value="Genomic_DNA"/>
</dbReference>
<dbReference type="SUPFAM" id="SSF56672">
    <property type="entry name" value="DNA/RNA polymerases"/>
    <property type="match status" value="1"/>
</dbReference>
<dbReference type="Gene3D" id="4.10.60.10">
    <property type="entry name" value="Zinc finger, CCHC-type"/>
    <property type="match status" value="2"/>
</dbReference>
<dbReference type="InterPro" id="IPR001878">
    <property type="entry name" value="Znf_CCHC"/>
</dbReference>
<comment type="caution">
    <text evidence="4">The sequence shown here is derived from an EMBL/GenBank/DDBJ whole genome shotgun (WGS) entry which is preliminary data.</text>
</comment>
<reference evidence="4" key="1">
    <citation type="submission" date="2020-01" db="EMBL/GenBank/DDBJ databases">
        <authorList>
            <person name="Mishra B."/>
        </authorList>
    </citation>
    <scope>NUCLEOTIDE SEQUENCE [LARGE SCALE GENOMIC DNA]</scope>
</reference>
<feature type="region of interest" description="Disordered" evidence="2">
    <location>
        <begin position="21"/>
        <end position="44"/>
    </location>
</feature>
<feature type="region of interest" description="Disordered" evidence="2">
    <location>
        <begin position="449"/>
        <end position="472"/>
    </location>
</feature>
<dbReference type="Pfam" id="PF03732">
    <property type="entry name" value="Retrotrans_gag"/>
    <property type="match status" value="1"/>
</dbReference>
<sequence>MPPKKAKVVKVKVVRPARVVRPAARAASPAASSESVHGSNTEQEVVGVNPAEAAQGVNQTAAYAAMMEELQRYRECFGDQMHNDPGAGNVHQPDAPLNGQNQGVQYPPPPPPPVVHVPGQGPSYWELMGHMRNMQMDHFDGKTSVVVADNWRKKLEKNLDAISFRLAFAYICTFDVLIRSFGANWNIFYHWRLVEEGKTLSAPSFVWRWFHVIRTSGSKDTTILVGLDPPARPASFQLDRAAFPGVKCPHEYRLDLAVHYLKDDAMIWWDGVMEVAQGRYDLTWADFKEEFTMEYFPPEAMDKMENAFEDLRQGNRTVQEYKEEFNRLKRFSAKHLRSMTVLDLVETAAGHELGFQEEQKLSKGFQAKTGKRDSSKRNWDTANATPGEYAKNLTCFKCNQRGHLKKDCTVGNFPRGVQLRAVQPVRATCFRCGQNGHIARNCMVPLQGHQQQRGQNREQLQLPPPPAGQAARPRVNVVGEHGGVEPIAVLDLKGVFVSRAKEIETAGDERVKSTGVYEEVPIVLEGVEMFGNLVKMELNHYEVILGMDWLTKHRDVLDCPRARVHIPRTEGKLVFQGIKRNSGISIISMLQAEELLEKGVEAYLATITMNEKESSPKLSTIPVVAEYEDVFEPLTGPPPHQGDAFTIELEPGTTPISKAPYRLAPAEMAELKNQLEDLADKGFIRPSSSPWGAPVLFVKKKDGSFRLCIDYRG</sequence>
<evidence type="ECO:0000313" key="4">
    <source>
        <dbReference type="EMBL" id="CAA7042314.1"/>
    </source>
</evidence>
<feature type="compositionally biased region" description="Low complexity" evidence="2">
    <location>
        <begin position="21"/>
        <end position="36"/>
    </location>
</feature>
<accession>A0A6D2JFQ6</accession>
<dbReference type="Pfam" id="PF08284">
    <property type="entry name" value="RVP_2"/>
    <property type="match status" value="1"/>
</dbReference>
<dbReference type="Proteomes" id="UP000467841">
    <property type="component" value="Unassembled WGS sequence"/>
</dbReference>
<dbReference type="Pfam" id="PF00098">
    <property type="entry name" value="zf-CCHC"/>
    <property type="match status" value="2"/>
</dbReference>
<dbReference type="PANTHER" id="PTHR15503">
    <property type="entry name" value="LDOC1 RELATED"/>
    <property type="match status" value="1"/>
</dbReference>
<keyword evidence="1" id="KW-0863">Zinc-finger</keyword>
<dbReference type="Gene3D" id="2.40.70.10">
    <property type="entry name" value="Acid Proteases"/>
    <property type="match status" value="1"/>
</dbReference>
<evidence type="ECO:0000259" key="3">
    <source>
        <dbReference type="PROSITE" id="PS50158"/>
    </source>
</evidence>
<dbReference type="InterPro" id="IPR032567">
    <property type="entry name" value="RTL1-rel"/>
</dbReference>
<protein>
    <recommendedName>
        <fullName evidence="3">CCHC-type domain-containing protein</fullName>
    </recommendedName>
</protein>
<evidence type="ECO:0000256" key="1">
    <source>
        <dbReference type="PROSITE-ProRule" id="PRU00047"/>
    </source>
</evidence>
<keyword evidence="1" id="KW-0479">Metal-binding</keyword>
<dbReference type="SMART" id="SM00343">
    <property type="entry name" value="ZnF_C2HC"/>
    <property type="match status" value="2"/>
</dbReference>
<dbReference type="SUPFAM" id="SSF57756">
    <property type="entry name" value="Retrovirus zinc finger-like domains"/>
    <property type="match status" value="1"/>
</dbReference>
<feature type="compositionally biased region" description="Low complexity" evidence="2">
    <location>
        <begin position="449"/>
        <end position="461"/>
    </location>
</feature>
<name>A0A6D2JFQ6_9BRAS</name>
<feature type="compositionally biased region" description="Basic and acidic residues" evidence="2">
    <location>
        <begin position="370"/>
        <end position="379"/>
    </location>
</feature>
<dbReference type="GO" id="GO:0008270">
    <property type="term" value="F:zinc ion binding"/>
    <property type="evidence" value="ECO:0007669"/>
    <property type="project" value="UniProtKB-KW"/>
</dbReference>
<organism evidence="4 5">
    <name type="scientific">Microthlaspi erraticum</name>
    <dbReference type="NCBI Taxonomy" id="1685480"/>
    <lineage>
        <taxon>Eukaryota</taxon>
        <taxon>Viridiplantae</taxon>
        <taxon>Streptophyta</taxon>
        <taxon>Embryophyta</taxon>
        <taxon>Tracheophyta</taxon>
        <taxon>Spermatophyta</taxon>
        <taxon>Magnoliopsida</taxon>
        <taxon>eudicotyledons</taxon>
        <taxon>Gunneridae</taxon>
        <taxon>Pentapetalae</taxon>
        <taxon>rosids</taxon>
        <taxon>malvids</taxon>
        <taxon>Brassicales</taxon>
        <taxon>Brassicaceae</taxon>
        <taxon>Coluteocarpeae</taxon>
        <taxon>Microthlaspi</taxon>
    </lineage>
</organism>
<dbReference type="GO" id="GO:0003676">
    <property type="term" value="F:nucleic acid binding"/>
    <property type="evidence" value="ECO:0007669"/>
    <property type="project" value="InterPro"/>
</dbReference>
<dbReference type="InterPro" id="IPR005162">
    <property type="entry name" value="Retrotrans_gag_dom"/>
</dbReference>
<dbReference type="PROSITE" id="PS50158">
    <property type="entry name" value="ZF_CCHC"/>
    <property type="match status" value="2"/>
</dbReference>
<evidence type="ECO:0000256" key="2">
    <source>
        <dbReference type="SAM" id="MobiDB-lite"/>
    </source>
</evidence>
<feature type="region of interest" description="Disordered" evidence="2">
    <location>
        <begin position="80"/>
        <end position="101"/>
    </location>
</feature>
<dbReference type="InterPro" id="IPR021109">
    <property type="entry name" value="Peptidase_aspartic_dom_sf"/>
</dbReference>
<dbReference type="InterPro" id="IPR043502">
    <property type="entry name" value="DNA/RNA_pol_sf"/>
</dbReference>
<feature type="domain" description="CCHC-type" evidence="3">
    <location>
        <begin position="429"/>
        <end position="442"/>
    </location>
</feature>
<keyword evidence="1" id="KW-0862">Zinc</keyword>
<dbReference type="PANTHER" id="PTHR15503:SF42">
    <property type="entry name" value="ZINC FINGER, CCHC-TYPE, RETROTRANSPOSON GAG DOMAIN, ASPARTIC PEPTIDASE DOMAIN PROTEIN-RELATED"/>
    <property type="match status" value="1"/>
</dbReference>
<dbReference type="AlphaFoldDB" id="A0A6D2JFQ6"/>
<dbReference type="InterPro" id="IPR036875">
    <property type="entry name" value="Znf_CCHC_sf"/>
</dbReference>